<evidence type="ECO:0000313" key="1">
    <source>
        <dbReference type="EMBL" id="EEG33668.1"/>
    </source>
</evidence>
<keyword evidence="2" id="KW-1185">Reference proteome</keyword>
<feature type="non-terminal residue" evidence="1">
    <location>
        <position position="1"/>
    </location>
</feature>
<evidence type="ECO:0000313" key="2">
    <source>
        <dbReference type="Proteomes" id="UP000004457"/>
    </source>
</evidence>
<dbReference type="InterPro" id="IPR046882">
    <property type="entry name" value="Sp-DndD"/>
</dbReference>
<reference evidence="1 2" key="1">
    <citation type="submission" date="2009-01" db="EMBL/GenBank/DDBJ databases">
        <authorList>
            <person name="Fulton L."/>
            <person name="Clifton S."/>
            <person name="Chinwalla A.T."/>
            <person name="Mitreva M."/>
            <person name="Sodergren E."/>
            <person name="Weinstock G."/>
            <person name="Clifton S."/>
            <person name="Dooling D.J."/>
            <person name="Fulton B."/>
            <person name="Minx P."/>
            <person name="Pepin K.H."/>
            <person name="Johnson M."/>
            <person name="Bhonagiri V."/>
            <person name="Nash W.E."/>
            <person name="Mardis E.R."/>
            <person name="Wilson R.K."/>
        </authorList>
    </citation>
    <scope>NUCLEOTIDE SEQUENCE [LARGE SCALE GENOMIC DNA]</scope>
    <source>
        <strain evidence="1 2">NRL30031/H210</strain>
    </source>
</reference>
<dbReference type="EMBL" id="ACEN01000058">
    <property type="protein sequence ID" value="EEG33668.1"/>
    <property type="molecule type" value="Genomic_DNA"/>
</dbReference>
<dbReference type="AlphaFoldDB" id="C0EMR9"/>
<accession>C0EMR9</accession>
<organism evidence="1 2">
    <name type="scientific">Neisseria flavescens NRL30031/H210</name>
    <dbReference type="NCBI Taxonomy" id="546264"/>
    <lineage>
        <taxon>Bacteria</taxon>
        <taxon>Pseudomonadati</taxon>
        <taxon>Pseudomonadota</taxon>
        <taxon>Betaproteobacteria</taxon>
        <taxon>Neisseriales</taxon>
        <taxon>Neisseriaceae</taxon>
        <taxon>Neisseria</taxon>
    </lineage>
</organism>
<gene>
    <name evidence="1" type="ORF">NEIFLAOT_01245</name>
</gene>
<dbReference type="Pfam" id="PF20306">
    <property type="entry name" value="Sp-DndD"/>
    <property type="match status" value="1"/>
</dbReference>
<dbReference type="RefSeq" id="WP_003680440.1">
    <property type="nucleotide sequence ID" value="NZ_ACEN01000058.1"/>
</dbReference>
<name>C0EMR9_NEIFL</name>
<proteinExistence type="predicted"/>
<dbReference type="eggNOG" id="ENOG5033YT1">
    <property type="taxonomic scope" value="Bacteria"/>
</dbReference>
<comment type="caution">
    <text evidence="1">The sequence shown here is derived from an EMBL/GenBank/DDBJ whole genome shotgun (WGS) entry which is preliminary data.</text>
</comment>
<protein>
    <submittedName>
        <fullName evidence="1">Uncharacterized protein</fullName>
    </submittedName>
</protein>
<sequence>QTINPETEAQIADLLLWRDHDARHLLEAAAKKHNVKMEAAAELLAWARQVRRKGDKYGGMKQKLDKIFEQQDLWGK</sequence>
<dbReference type="Proteomes" id="UP000004457">
    <property type="component" value="Unassembled WGS sequence"/>
</dbReference>